<evidence type="ECO:0000259" key="4">
    <source>
        <dbReference type="PROSITE" id="PS50280"/>
    </source>
</evidence>
<dbReference type="PANTHER" id="PTHR46450:SF24">
    <property type="entry name" value="HISTONE-LYSINE N-METHYLTRANSFERASE SUVR4"/>
    <property type="match status" value="1"/>
</dbReference>
<feature type="compositionally biased region" description="Basic and acidic residues" evidence="3">
    <location>
        <begin position="715"/>
        <end position="734"/>
    </location>
</feature>
<gene>
    <name evidence="6" type="ORF">CCACVL1_04472</name>
</gene>
<dbReference type="Pfam" id="PF10440">
    <property type="entry name" value="WIYLD"/>
    <property type="match status" value="1"/>
</dbReference>
<dbReference type="Pfam" id="PF12043">
    <property type="entry name" value="DUF3527"/>
    <property type="match status" value="1"/>
</dbReference>
<dbReference type="SMART" id="SM00468">
    <property type="entry name" value="PreSET"/>
    <property type="match status" value="1"/>
</dbReference>
<protein>
    <recommendedName>
        <fullName evidence="8">SET domain-containing protein</fullName>
    </recommendedName>
</protein>
<dbReference type="PROSITE" id="PS50867">
    <property type="entry name" value="PRE_SET"/>
    <property type="match status" value="1"/>
</dbReference>
<organism evidence="6 7">
    <name type="scientific">Corchorus capsularis</name>
    <name type="common">Jute</name>
    <dbReference type="NCBI Taxonomy" id="210143"/>
    <lineage>
        <taxon>Eukaryota</taxon>
        <taxon>Viridiplantae</taxon>
        <taxon>Streptophyta</taxon>
        <taxon>Embryophyta</taxon>
        <taxon>Tracheophyta</taxon>
        <taxon>Spermatophyta</taxon>
        <taxon>Magnoliopsida</taxon>
        <taxon>eudicotyledons</taxon>
        <taxon>Gunneridae</taxon>
        <taxon>Pentapetalae</taxon>
        <taxon>rosids</taxon>
        <taxon>malvids</taxon>
        <taxon>Malvales</taxon>
        <taxon>Malvaceae</taxon>
        <taxon>Grewioideae</taxon>
        <taxon>Apeibeae</taxon>
        <taxon>Corchorus</taxon>
    </lineage>
</organism>
<dbReference type="Pfam" id="PF00856">
    <property type="entry name" value="SET"/>
    <property type="match status" value="1"/>
</dbReference>
<feature type="compositionally biased region" description="Basic and acidic residues" evidence="3">
    <location>
        <begin position="11"/>
        <end position="31"/>
    </location>
</feature>
<keyword evidence="2" id="KW-0158">Chromosome</keyword>
<sequence length="1170" mass="129586">MDKTFVGGQGDDQRKEDSLRNLENNKERSKDNGMNYSELKLKKLARRVNPQHALIFDAKRLQAGKSLLKDSLLQSIFRIGNKIPRHVVTLDEKYLRRCLESIRISAAKAAQCDISLNLSSVKMGILADGLNSAKIRVENTCDSGRFVFECPLAVGSGSGSLVIGPAGQWVVGSIMGSKSMANILKSPLLQKLGALDAGARVNDVKGSISYDFMSSPGGFSFYPTPKLGSETPILGNHKDGREAVNNRLVSLSSTNSTCSDQSFSSTSTTISQGMLQCTWKNGIPHFVFSVDDQREVYVANLTREKSVGHRGQDYMYLFHSSKGKNKDHGIRDNESDLVGKMRVSTSFSISPQDSKLMETQFVLFSGDETFDGEMQTSSHNYRKNKGLSKKVVKVFKSSHSSKQRTMPRFHRSGSLIEESSWDPCQDTVKNPAALSGTNLLEDELPPNLELAAIVVKDRVPETPRQEVGGWGLKFLKKAGVKQAVGTLEAPVSSACARNTGDCSTSMDILVPAGIHGGPRTRNGGPSSLIERWRSGGHCDCGGWDLGCPLTVLKAKSSKEDCSPPIDMSEACKLFDFVIKGSEHGAPTLRIANVHDGLWNPEERIEAGGAWLVVLLNLKAMLCNANSSIGSIPQYVSLKQPYHEERGVYIMSTKRKQETDACKAMKPFGFIQRQVKSAIKELLPLYGGSWELIKDANYGVLLEFLLSNNEGEDKVAKSKPEVGKKRSTEAPKKMEVLPLPAVSSDSEDCQPLLRRSRRRQQTDNSNPVMVQNSVVKVEDDENEQLVRLLPWHQIEKGSVFKKSDLQLVGSTIERVGWVAAGGLTTDLGTGISCLATEVEPKKEQIPSASELDQLPLAVVHPETVEKHTSACGTMKAILYVDDISKGEERVKISLVNRCTDEELPDFPYISQNFVYDKAYVNFTLASITDKDCCSRCLKDCLTCSMPCACANRTGGEFVYAPGGLLKDSFLEEIISSQRFKRPNLIFCRDCPLERSKGKYEPKSCKGHLERKFIKECWSKCRCSKQCGNRVVQRGISVALQVFETPEGKGWGVRSVNDLPRGAFVCEYVGEIITNAEMHERIMQSRSDNKNRYLVPLDADWCCDANLVEIPVEVESPDHHYYHFAFFTTREIAAMEELTWDYGIEFGEQDHHQPVQAFKCLCGSSFCCDKNR</sequence>
<dbReference type="SMART" id="SM00317">
    <property type="entry name" value="SET"/>
    <property type="match status" value="1"/>
</dbReference>
<feature type="domain" description="SET" evidence="4">
    <location>
        <begin position="1036"/>
        <end position="1141"/>
    </location>
</feature>
<dbReference type="InterPro" id="IPR043017">
    <property type="entry name" value="WIYLD_dom_sf"/>
</dbReference>
<comment type="caution">
    <text evidence="6">The sequence shown here is derived from an EMBL/GenBank/DDBJ whole genome shotgun (WGS) entry which is preliminary data.</text>
</comment>
<dbReference type="GO" id="GO:0008270">
    <property type="term" value="F:zinc ion binding"/>
    <property type="evidence" value="ECO:0007669"/>
    <property type="project" value="InterPro"/>
</dbReference>
<evidence type="ECO:0000256" key="2">
    <source>
        <dbReference type="ARBA" id="ARBA00022454"/>
    </source>
</evidence>
<dbReference type="CDD" id="cd10538">
    <property type="entry name" value="SET_SETDB-like"/>
    <property type="match status" value="1"/>
</dbReference>
<dbReference type="InterPro" id="IPR007728">
    <property type="entry name" value="Pre-SET_dom"/>
</dbReference>
<dbReference type="InterPro" id="IPR018848">
    <property type="entry name" value="WIYLD_domain"/>
</dbReference>
<dbReference type="Proteomes" id="UP000188268">
    <property type="component" value="Unassembled WGS sequence"/>
</dbReference>
<dbReference type="GO" id="GO:0042054">
    <property type="term" value="F:histone methyltransferase activity"/>
    <property type="evidence" value="ECO:0007669"/>
    <property type="project" value="InterPro"/>
</dbReference>
<evidence type="ECO:0000256" key="3">
    <source>
        <dbReference type="SAM" id="MobiDB-lite"/>
    </source>
</evidence>
<dbReference type="InterPro" id="IPR001214">
    <property type="entry name" value="SET_dom"/>
</dbReference>
<dbReference type="PANTHER" id="PTHR46450">
    <property type="entry name" value="INACTIVE HISTONE-LYSINE N-METHYLTRANSFERASE SUVR1-RELATED"/>
    <property type="match status" value="1"/>
</dbReference>
<dbReference type="SUPFAM" id="SSF82199">
    <property type="entry name" value="SET domain"/>
    <property type="match status" value="1"/>
</dbReference>
<dbReference type="PROSITE" id="PS50280">
    <property type="entry name" value="SET"/>
    <property type="match status" value="1"/>
</dbReference>
<dbReference type="OrthoDB" id="767438at2759"/>
<feature type="domain" description="Pre-SET" evidence="5">
    <location>
        <begin position="927"/>
        <end position="1033"/>
    </location>
</feature>
<evidence type="ECO:0000313" key="6">
    <source>
        <dbReference type="EMBL" id="OMO97740.1"/>
    </source>
</evidence>
<dbReference type="InterPro" id="IPR021916">
    <property type="entry name" value="DUF3527"/>
</dbReference>
<proteinExistence type="predicted"/>
<dbReference type="Gene3D" id="2.170.270.10">
    <property type="entry name" value="SET domain"/>
    <property type="match status" value="1"/>
</dbReference>
<reference evidence="6 7" key="1">
    <citation type="submission" date="2013-09" db="EMBL/GenBank/DDBJ databases">
        <title>Corchorus capsularis genome sequencing.</title>
        <authorList>
            <person name="Alam M."/>
            <person name="Haque M.S."/>
            <person name="Islam M.S."/>
            <person name="Emdad E.M."/>
            <person name="Islam M.M."/>
            <person name="Ahmed B."/>
            <person name="Halim A."/>
            <person name="Hossen Q.M.M."/>
            <person name="Hossain M.Z."/>
            <person name="Ahmed R."/>
            <person name="Khan M.M."/>
            <person name="Islam R."/>
            <person name="Rashid M.M."/>
            <person name="Khan S.A."/>
            <person name="Rahman M.S."/>
            <person name="Alam M."/>
        </authorList>
    </citation>
    <scope>NUCLEOTIDE SEQUENCE [LARGE SCALE GENOMIC DNA]</scope>
    <source>
        <strain evidence="7">cv. CVL-1</strain>
        <tissue evidence="6">Whole seedling</tissue>
    </source>
</reference>
<dbReference type="AlphaFoldDB" id="A0A1R3JSG1"/>
<dbReference type="InterPro" id="IPR046341">
    <property type="entry name" value="SET_dom_sf"/>
</dbReference>
<dbReference type="Gramene" id="OMO97740">
    <property type="protein sequence ID" value="OMO97740"/>
    <property type="gene ID" value="CCACVL1_04472"/>
</dbReference>
<dbReference type="Gene3D" id="1.10.8.850">
    <property type="entry name" value="Histone-lysine N methyltransferase , C-terminal domain-like"/>
    <property type="match status" value="1"/>
</dbReference>
<keyword evidence="7" id="KW-1185">Reference proteome</keyword>
<evidence type="ECO:0000256" key="1">
    <source>
        <dbReference type="ARBA" id="ARBA00004286"/>
    </source>
</evidence>
<accession>A0A1R3JSG1</accession>
<name>A0A1R3JSG1_COCAP</name>
<feature type="region of interest" description="Disordered" evidence="3">
    <location>
        <begin position="715"/>
        <end position="749"/>
    </location>
</feature>
<dbReference type="Pfam" id="PF05033">
    <property type="entry name" value="Pre-SET"/>
    <property type="match status" value="1"/>
</dbReference>
<evidence type="ECO:0008006" key="8">
    <source>
        <dbReference type="Google" id="ProtNLM"/>
    </source>
</evidence>
<evidence type="ECO:0000259" key="5">
    <source>
        <dbReference type="PROSITE" id="PS50867"/>
    </source>
</evidence>
<comment type="subcellular location">
    <subcellularLocation>
        <location evidence="1">Chromosome</location>
    </subcellularLocation>
</comment>
<dbReference type="GO" id="GO:0005694">
    <property type="term" value="C:chromosome"/>
    <property type="evidence" value="ECO:0007669"/>
    <property type="project" value="UniProtKB-SubCell"/>
</dbReference>
<dbReference type="EMBL" id="AWWV01007182">
    <property type="protein sequence ID" value="OMO97740.1"/>
    <property type="molecule type" value="Genomic_DNA"/>
</dbReference>
<feature type="region of interest" description="Disordered" evidence="3">
    <location>
        <begin position="1"/>
        <end position="34"/>
    </location>
</feature>
<dbReference type="STRING" id="210143.A0A1R3JSG1"/>
<dbReference type="GO" id="GO:0005634">
    <property type="term" value="C:nucleus"/>
    <property type="evidence" value="ECO:0007669"/>
    <property type="project" value="InterPro"/>
</dbReference>
<evidence type="ECO:0000313" key="7">
    <source>
        <dbReference type="Proteomes" id="UP000188268"/>
    </source>
</evidence>